<dbReference type="AlphaFoldDB" id="I0R919"/>
<evidence type="ECO:0000313" key="1">
    <source>
        <dbReference type="EMBL" id="EIC96177.1"/>
    </source>
</evidence>
<protein>
    <submittedName>
        <fullName evidence="1">Uncharacterized protein</fullName>
    </submittedName>
</protein>
<keyword evidence="2" id="KW-1185">Reference proteome</keyword>
<organism evidence="1 2">
    <name type="scientific">Lachnoanaerobaculum saburreum F0468</name>
    <dbReference type="NCBI Taxonomy" id="1095750"/>
    <lineage>
        <taxon>Bacteria</taxon>
        <taxon>Bacillati</taxon>
        <taxon>Bacillota</taxon>
        <taxon>Clostridia</taxon>
        <taxon>Lachnospirales</taxon>
        <taxon>Lachnospiraceae</taxon>
        <taxon>Lachnoanaerobaculum</taxon>
    </lineage>
</organism>
<sequence length="47" mass="5307">MENQIVPNNDIQFLASRSNQNLNVIIAGMTDLMEENCCDKILYASEC</sequence>
<name>I0R919_9FIRM</name>
<dbReference type="Proteomes" id="UP000005039">
    <property type="component" value="Unassembled WGS sequence"/>
</dbReference>
<accession>I0R919</accession>
<proteinExistence type="predicted"/>
<dbReference type="EMBL" id="AJGH01000054">
    <property type="protein sequence ID" value="EIC96177.1"/>
    <property type="molecule type" value="Genomic_DNA"/>
</dbReference>
<gene>
    <name evidence="1" type="ORF">HMPREF9970_1054</name>
</gene>
<dbReference type="RefSeq" id="WP_008753671.1">
    <property type="nucleotide sequence ID" value="NZ_AJGH01000054.1"/>
</dbReference>
<reference evidence="1 2" key="1">
    <citation type="submission" date="2012-03" db="EMBL/GenBank/DDBJ databases">
        <authorList>
            <person name="Durkin A.S."/>
            <person name="McCorrison J."/>
            <person name="Torralba M."/>
            <person name="Gillis M."/>
            <person name="Methe B."/>
            <person name="Sutton G."/>
            <person name="Nelson K.E."/>
        </authorList>
    </citation>
    <scope>NUCLEOTIDE SEQUENCE [LARGE SCALE GENOMIC DNA]</scope>
    <source>
        <strain evidence="1 2">F0468</strain>
    </source>
</reference>
<comment type="caution">
    <text evidence="1">The sequence shown here is derived from an EMBL/GenBank/DDBJ whole genome shotgun (WGS) entry which is preliminary data.</text>
</comment>
<dbReference type="PATRIC" id="fig|1095750.3.peg.1056"/>
<evidence type="ECO:0000313" key="2">
    <source>
        <dbReference type="Proteomes" id="UP000005039"/>
    </source>
</evidence>